<comment type="caution">
    <text evidence="1">The sequence shown here is derived from an EMBL/GenBank/DDBJ whole genome shotgun (WGS) entry which is preliminary data.</text>
</comment>
<evidence type="ECO:0000313" key="1">
    <source>
        <dbReference type="EMBL" id="KAK7480857.1"/>
    </source>
</evidence>
<proteinExistence type="predicted"/>
<reference evidence="1 2" key="1">
    <citation type="journal article" date="2023" name="Sci. Data">
        <title>Genome assembly of the Korean intertidal mud-creeper Batillaria attramentaria.</title>
        <authorList>
            <person name="Patra A.K."/>
            <person name="Ho P.T."/>
            <person name="Jun S."/>
            <person name="Lee S.J."/>
            <person name="Kim Y."/>
            <person name="Won Y.J."/>
        </authorList>
    </citation>
    <scope>NUCLEOTIDE SEQUENCE [LARGE SCALE GENOMIC DNA]</scope>
    <source>
        <strain evidence="1">Wonlab-2016</strain>
    </source>
</reference>
<accession>A0ABD0K1W6</accession>
<dbReference type="AlphaFoldDB" id="A0ABD0K1W6"/>
<dbReference type="EMBL" id="JACVVK020000272">
    <property type="protein sequence ID" value="KAK7480857.1"/>
    <property type="molecule type" value="Genomic_DNA"/>
</dbReference>
<gene>
    <name evidence="1" type="ORF">BaRGS_00027858</name>
</gene>
<sequence>MGANGRMDTRQRWADKIMVASRQLLLKCFPKQHAFYDTGTLEAKLDKSDDMNSLLPTMTAQLSSAFTAAVSAPKTQPHSTATFTIIIIIADDYHQPNVNCIKRWQLD</sequence>
<keyword evidence="2" id="KW-1185">Reference proteome</keyword>
<protein>
    <submittedName>
        <fullName evidence="1">Uncharacterized protein</fullName>
    </submittedName>
</protein>
<evidence type="ECO:0000313" key="2">
    <source>
        <dbReference type="Proteomes" id="UP001519460"/>
    </source>
</evidence>
<dbReference type="Proteomes" id="UP001519460">
    <property type="component" value="Unassembled WGS sequence"/>
</dbReference>
<name>A0ABD0K1W6_9CAEN</name>
<organism evidence="1 2">
    <name type="scientific">Batillaria attramentaria</name>
    <dbReference type="NCBI Taxonomy" id="370345"/>
    <lineage>
        <taxon>Eukaryota</taxon>
        <taxon>Metazoa</taxon>
        <taxon>Spiralia</taxon>
        <taxon>Lophotrochozoa</taxon>
        <taxon>Mollusca</taxon>
        <taxon>Gastropoda</taxon>
        <taxon>Caenogastropoda</taxon>
        <taxon>Sorbeoconcha</taxon>
        <taxon>Cerithioidea</taxon>
        <taxon>Batillariidae</taxon>
        <taxon>Batillaria</taxon>
    </lineage>
</organism>